<sequence>MAVATLAPNPEDNIFTGVLGVLMHGVYGLKRIQEECASVWQTEHIKTRAVRSPDDGRSMLVLAVEVYTRPNEDLRPQGKVLQQLIDIMKRAGFDEPPRWHCIYVSE</sequence>
<organism evidence="1 2">
    <name type="scientific">Pholiota conissans</name>
    <dbReference type="NCBI Taxonomy" id="109636"/>
    <lineage>
        <taxon>Eukaryota</taxon>
        <taxon>Fungi</taxon>
        <taxon>Dikarya</taxon>
        <taxon>Basidiomycota</taxon>
        <taxon>Agaricomycotina</taxon>
        <taxon>Agaricomycetes</taxon>
        <taxon>Agaricomycetidae</taxon>
        <taxon>Agaricales</taxon>
        <taxon>Agaricineae</taxon>
        <taxon>Strophariaceae</taxon>
        <taxon>Pholiota</taxon>
    </lineage>
</organism>
<dbReference type="EMBL" id="MU155345">
    <property type="protein sequence ID" value="KAF9475155.1"/>
    <property type="molecule type" value="Genomic_DNA"/>
</dbReference>
<evidence type="ECO:0000313" key="1">
    <source>
        <dbReference type="EMBL" id="KAF9475155.1"/>
    </source>
</evidence>
<proteinExistence type="predicted"/>
<reference evidence="1" key="1">
    <citation type="submission" date="2020-11" db="EMBL/GenBank/DDBJ databases">
        <authorList>
            <consortium name="DOE Joint Genome Institute"/>
            <person name="Ahrendt S."/>
            <person name="Riley R."/>
            <person name="Andreopoulos W."/>
            <person name="Labutti K."/>
            <person name="Pangilinan J."/>
            <person name="Ruiz-Duenas F.J."/>
            <person name="Barrasa J.M."/>
            <person name="Sanchez-Garcia M."/>
            <person name="Camarero S."/>
            <person name="Miyauchi S."/>
            <person name="Serrano A."/>
            <person name="Linde D."/>
            <person name="Babiker R."/>
            <person name="Drula E."/>
            <person name="Ayuso-Fernandez I."/>
            <person name="Pacheco R."/>
            <person name="Padilla G."/>
            <person name="Ferreira P."/>
            <person name="Barriuso J."/>
            <person name="Kellner H."/>
            <person name="Castanera R."/>
            <person name="Alfaro M."/>
            <person name="Ramirez L."/>
            <person name="Pisabarro A.G."/>
            <person name="Kuo A."/>
            <person name="Tritt A."/>
            <person name="Lipzen A."/>
            <person name="He G."/>
            <person name="Yan M."/>
            <person name="Ng V."/>
            <person name="Cullen D."/>
            <person name="Martin F."/>
            <person name="Rosso M.-N."/>
            <person name="Henrissat B."/>
            <person name="Hibbett D."/>
            <person name="Martinez A.T."/>
            <person name="Grigoriev I.V."/>
        </authorList>
    </citation>
    <scope>NUCLEOTIDE SEQUENCE</scope>
    <source>
        <strain evidence="1">CIRM-BRFM 674</strain>
    </source>
</reference>
<dbReference type="OrthoDB" id="3055419at2759"/>
<gene>
    <name evidence="1" type="ORF">BDN70DRAFT_884051</name>
</gene>
<dbReference type="Proteomes" id="UP000807469">
    <property type="component" value="Unassembled WGS sequence"/>
</dbReference>
<accession>A0A9P5YUV8</accession>
<protein>
    <submittedName>
        <fullName evidence="1">Uncharacterized protein</fullName>
    </submittedName>
</protein>
<evidence type="ECO:0000313" key="2">
    <source>
        <dbReference type="Proteomes" id="UP000807469"/>
    </source>
</evidence>
<keyword evidence="2" id="KW-1185">Reference proteome</keyword>
<name>A0A9P5YUV8_9AGAR</name>
<comment type="caution">
    <text evidence="1">The sequence shown here is derived from an EMBL/GenBank/DDBJ whole genome shotgun (WGS) entry which is preliminary data.</text>
</comment>
<dbReference type="AlphaFoldDB" id="A0A9P5YUV8"/>